<name>A0ABS2MZQ7_9BACI</name>
<sequence>MHDKIEVMSVRGKIMIVLILGLLFPYTAQADEFNIDLTGYELHSFGSFNQLGYEITPLSQLYFRIIQKEEEWIDEPRLYTKGNNGYFHLWKKDGTNVLYQVEKQSNGMWEIIGEKRKNIDRIPVPKTLLKEVLIERLVEPISEAIHDYYGESKLWYRSFEKVLDIKKDERSFIYYITVQVVTFQGPHNPPYGEETIRFQIKGRDVEVIDYNHRDISSEESARLELR</sequence>
<organism evidence="1 2">
    <name type="scientific">Aquibacillus albus</name>
    <dbReference type="NCBI Taxonomy" id="1168171"/>
    <lineage>
        <taxon>Bacteria</taxon>
        <taxon>Bacillati</taxon>
        <taxon>Bacillota</taxon>
        <taxon>Bacilli</taxon>
        <taxon>Bacillales</taxon>
        <taxon>Bacillaceae</taxon>
        <taxon>Aquibacillus</taxon>
    </lineage>
</organism>
<accession>A0ABS2MZQ7</accession>
<keyword evidence="2" id="KW-1185">Reference proteome</keyword>
<evidence type="ECO:0000313" key="2">
    <source>
        <dbReference type="Proteomes" id="UP001296943"/>
    </source>
</evidence>
<proteinExistence type="predicted"/>
<reference evidence="1 2" key="1">
    <citation type="submission" date="2021-01" db="EMBL/GenBank/DDBJ databases">
        <title>Genomic Encyclopedia of Type Strains, Phase IV (KMG-IV): sequencing the most valuable type-strain genomes for metagenomic binning, comparative biology and taxonomic classification.</title>
        <authorList>
            <person name="Goeker M."/>
        </authorList>
    </citation>
    <scope>NUCLEOTIDE SEQUENCE [LARGE SCALE GENOMIC DNA]</scope>
    <source>
        <strain evidence="1 2">DSM 23711</strain>
    </source>
</reference>
<protein>
    <recommendedName>
        <fullName evidence="3">DUF3888 domain-containing protein</fullName>
    </recommendedName>
</protein>
<comment type="caution">
    <text evidence="1">The sequence shown here is derived from an EMBL/GenBank/DDBJ whole genome shotgun (WGS) entry which is preliminary data.</text>
</comment>
<dbReference type="InterPro" id="IPR024984">
    <property type="entry name" value="DUF3888"/>
</dbReference>
<dbReference type="EMBL" id="JAFBDR010000008">
    <property type="protein sequence ID" value="MBM7571321.1"/>
    <property type="molecule type" value="Genomic_DNA"/>
</dbReference>
<dbReference type="Pfam" id="PF13027">
    <property type="entry name" value="DUF3888"/>
    <property type="match status" value="1"/>
</dbReference>
<dbReference type="Proteomes" id="UP001296943">
    <property type="component" value="Unassembled WGS sequence"/>
</dbReference>
<gene>
    <name evidence="1" type="ORF">JOC48_001817</name>
</gene>
<evidence type="ECO:0008006" key="3">
    <source>
        <dbReference type="Google" id="ProtNLM"/>
    </source>
</evidence>
<evidence type="ECO:0000313" key="1">
    <source>
        <dbReference type="EMBL" id="MBM7571321.1"/>
    </source>
</evidence>